<dbReference type="InterPro" id="IPR002501">
    <property type="entry name" value="PsdUridine_synth_N"/>
</dbReference>
<evidence type="ECO:0000256" key="5">
    <source>
        <dbReference type="ARBA" id="ARBA00023235"/>
    </source>
</evidence>
<accession>A0A9W8LMX6</accession>
<evidence type="ECO:0000256" key="2">
    <source>
        <dbReference type="ARBA" id="ARBA00008999"/>
    </source>
</evidence>
<feature type="region of interest" description="Disordered" evidence="6">
    <location>
        <begin position="351"/>
        <end position="380"/>
    </location>
</feature>
<dbReference type="PANTHER" id="PTHR13767">
    <property type="entry name" value="TRNA-PSEUDOURIDINE SYNTHASE"/>
    <property type="match status" value="1"/>
</dbReference>
<dbReference type="GO" id="GO:0160148">
    <property type="term" value="F:tRNA pseudouridine(55) synthase activity"/>
    <property type="evidence" value="ECO:0007669"/>
    <property type="project" value="UniProtKB-EC"/>
</dbReference>
<evidence type="ECO:0000313" key="9">
    <source>
        <dbReference type="Proteomes" id="UP001140172"/>
    </source>
</evidence>
<evidence type="ECO:0000259" key="7">
    <source>
        <dbReference type="Pfam" id="PF01509"/>
    </source>
</evidence>
<evidence type="ECO:0000256" key="1">
    <source>
        <dbReference type="ARBA" id="ARBA00001166"/>
    </source>
</evidence>
<dbReference type="EMBL" id="JANBUM010000057">
    <property type="protein sequence ID" value="KAJ2786519.1"/>
    <property type="molecule type" value="Genomic_DNA"/>
</dbReference>
<feature type="domain" description="Pseudouridine synthase II N-terminal" evidence="7">
    <location>
        <begin position="83"/>
        <end position="212"/>
    </location>
</feature>
<evidence type="ECO:0000256" key="6">
    <source>
        <dbReference type="SAM" id="MobiDB-lite"/>
    </source>
</evidence>
<organism evidence="8 9">
    <name type="scientific">Coemansia interrupta</name>
    <dbReference type="NCBI Taxonomy" id="1126814"/>
    <lineage>
        <taxon>Eukaryota</taxon>
        <taxon>Fungi</taxon>
        <taxon>Fungi incertae sedis</taxon>
        <taxon>Zoopagomycota</taxon>
        <taxon>Kickxellomycotina</taxon>
        <taxon>Kickxellomycetes</taxon>
        <taxon>Kickxellales</taxon>
        <taxon>Kickxellaceae</taxon>
        <taxon>Coemansia</taxon>
    </lineage>
</organism>
<dbReference type="GO" id="GO:1990481">
    <property type="term" value="P:mRNA pseudouridine synthesis"/>
    <property type="evidence" value="ECO:0007669"/>
    <property type="project" value="TreeGrafter"/>
</dbReference>
<evidence type="ECO:0000313" key="8">
    <source>
        <dbReference type="EMBL" id="KAJ2786519.1"/>
    </source>
</evidence>
<gene>
    <name evidence="8" type="primary">PUS4</name>
    <name evidence="8" type="ORF">GGI15_001451</name>
</gene>
<evidence type="ECO:0000256" key="3">
    <source>
        <dbReference type="ARBA" id="ARBA00012787"/>
    </source>
</evidence>
<protein>
    <recommendedName>
        <fullName evidence="3">tRNA pseudouridine(55) synthase</fullName>
        <ecNumber evidence="3">5.4.99.25</ecNumber>
    </recommendedName>
</protein>
<dbReference type="GO" id="GO:0006400">
    <property type="term" value="P:tRNA modification"/>
    <property type="evidence" value="ECO:0007669"/>
    <property type="project" value="TreeGrafter"/>
</dbReference>
<dbReference type="GO" id="GO:0003723">
    <property type="term" value="F:RNA binding"/>
    <property type="evidence" value="ECO:0007669"/>
    <property type="project" value="InterPro"/>
</dbReference>
<dbReference type="Proteomes" id="UP001140172">
    <property type="component" value="Unassembled WGS sequence"/>
</dbReference>
<dbReference type="HAMAP" id="MF_01080">
    <property type="entry name" value="TruB_bact"/>
    <property type="match status" value="1"/>
</dbReference>
<reference evidence="8" key="1">
    <citation type="submission" date="2022-07" db="EMBL/GenBank/DDBJ databases">
        <title>Phylogenomic reconstructions and comparative analyses of Kickxellomycotina fungi.</title>
        <authorList>
            <person name="Reynolds N.K."/>
            <person name="Stajich J.E."/>
            <person name="Barry K."/>
            <person name="Grigoriev I.V."/>
            <person name="Crous P."/>
            <person name="Smith M.E."/>
        </authorList>
    </citation>
    <scope>NUCLEOTIDE SEQUENCE</scope>
    <source>
        <strain evidence="8">BCRC 34489</strain>
    </source>
</reference>
<dbReference type="OrthoDB" id="9995526at2759"/>
<dbReference type="SUPFAM" id="SSF55120">
    <property type="entry name" value="Pseudouridine synthase"/>
    <property type="match status" value="1"/>
</dbReference>
<dbReference type="AlphaFoldDB" id="A0A9W8LMX6"/>
<comment type="similarity">
    <text evidence="2">Belongs to the pseudouridine synthase TruB family.</text>
</comment>
<name>A0A9W8LMX6_9FUNG</name>
<dbReference type="PANTHER" id="PTHR13767:SF2">
    <property type="entry name" value="PSEUDOURIDYLATE SYNTHASE TRUB1"/>
    <property type="match status" value="1"/>
</dbReference>
<keyword evidence="4" id="KW-0819">tRNA processing</keyword>
<keyword evidence="9" id="KW-1185">Reference proteome</keyword>
<evidence type="ECO:0000256" key="4">
    <source>
        <dbReference type="ARBA" id="ARBA00022694"/>
    </source>
</evidence>
<dbReference type="InterPro" id="IPR020103">
    <property type="entry name" value="PsdUridine_synth_cat_dom_sf"/>
</dbReference>
<dbReference type="Gene3D" id="3.30.2350.10">
    <property type="entry name" value="Pseudouridine synthase"/>
    <property type="match status" value="1"/>
</dbReference>
<dbReference type="Pfam" id="PF01509">
    <property type="entry name" value="TruB_N"/>
    <property type="match status" value="1"/>
</dbReference>
<feature type="compositionally biased region" description="Low complexity" evidence="6">
    <location>
        <begin position="361"/>
        <end position="380"/>
    </location>
</feature>
<keyword evidence="5 8" id="KW-0413">Isomerase</keyword>
<comment type="catalytic activity">
    <reaction evidence="1">
        <text>a uridine in mRNA = a pseudouridine in mRNA</text>
        <dbReference type="Rhea" id="RHEA:56644"/>
        <dbReference type="Rhea" id="RHEA-COMP:14658"/>
        <dbReference type="Rhea" id="RHEA-COMP:14659"/>
        <dbReference type="ChEBI" id="CHEBI:65314"/>
        <dbReference type="ChEBI" id="CHEBI:65315"/>
    </reaction>
</comment>
<proteinExistence type="inferred from homology"/>
<dbReference type="InterPro" id="IPR014780">
    <property type="entry name" value="tRNA_psdUridine_synth_TruB"/>
</dbReference>
<comment type="caution">
    <text evidence="8">The sequence shown here is derived from an EMBL/GenBank/DDBJ whole genome shotgun (WGS) entry which is preliminary data.</text>
</comment>
<sequence>MPSRALASAAASVATQQAAAALHGVFAVNKPAGISCTGVLDYLKRNLGLAAGATPFAEHFAREAELRATGRKIRRPRTPLDLRVGHGGTLDVEAAGVLVVGLGRGCKQLDAYLRGPKAYVADARLGLATDTHDAEGRVTLLADAAHVDAEAIRRALPRFTGDIWQPPPMFSAARVDGRRLYEYARAGLSPPAAPKARSVHVGAIDLVSLSNPAAGHAFGRPARLPADAQQYYAGGRRQWAAGRGQPRVGDVLLAYANDPAQAHMQLAVRCGGGVYVRSLVHDIGRHVGSAATMLTLVRLAQGALRLDRDAIAVDDLAYVDRVAQAIRHAQDLTASVEPSLSNTLFHPAGSCGGSPVHRSSADGAPAGRAPPAYAQNANPA</sequence>
<dbReference type="EC" id="5.4.99.25" evidence="3"/>
<dbReference type="GO" id="GO:0005634">
    <property type="term" value="C:nucleus"/>
    <property type="evidence" value="ECO:0007669"/>
    <property type="project" value="TreeGrafter"/>
</dbReference>